<protein>
    <submittedName>
        <fullName evidence="3">Holo-(Acyl carrier protein) synthase 2</fullName>
    </submittedName>
</protein>
<dbReference type="Proteomes" id="UP000427071">
    <property type="component" value="Chromosome"/>
</dbReference>
<dbReference type="InterPro" id="IPR037143">
    <property type="entry name" value="4-PPantetheinyl_Trfase_dom_sf"/>
</dbReference>
<reference evidence="4" key="1">
    <citation type="submission" date="2019-11" db="EMBL/GenBank/DDBJ databases">
        <title>Complete genome sequence of Corynebacterium kalinowskii 1959, a novel Corynebacterium species isolated from soil of a small paddock in Vilsendorf, Germany.</title>
        <authorList>
            <person name="Schaffert L."/>
            <person name="Ruwe M."/>
            <person name="Milse J."/>
            <person name="Hanuschka K."/>
            <person name="Ortseifen V."/>
            <person name="Droste J."/>
            <person name="Brandt D."/>
            <person name="Schlueter L."/>
            <person name="Kutter Y."/>
            <person name="Vinke S."/>
            <person name="Viehoefer P."/>
            <person name="Jacob L."/>
            <person name="Luebke N.-C."/>
            <person name="Schulte-Berndt E."/>
            <person name="Hain C."/>
            <person name="Linder M."/>
            <person name="Schmidt P."/>
            <person name="Wollenschlaeger L."/>
            <person name="Luttermann T."/>
            <person name="Thieme E."/>
            <person name="Hassa J."/>
            <person name="Haak M."/>
            <person name="Wittchen M."/>
            <person name="Mentz A."/>
            <person name="Persicke M."/>
            <person name="Busche T."/>
            <person name="Ruckert C."/>
        </authorList>
    </citation>
    <scope>NUCLEOTIDE SEQUENCE [LARGE SCALE GENOMIC DNA]</scope>
    <source>
        <strain evidence="4">1959</strain>
    </source>
</reference>
<accession>A0A6B8VIK1</accession>
<name>A0A6B8VIK1_9CORY</name>
<organism evidence="3 4">
    <name type="scientific">Corynebacterium kalinowskii</name>
    <dbReference type="NCBI Taxonomy" id="2675216"/>
    <lineage>
        <taxon>Bacteria</taxon>
        <taxon>Bacillati</taxon>
        <taxon>Actinomycetota</taxon>
        <taxon>Actinomycetes</taxon>
        <taxon>Mycobacteriales</taxon>
        <taxon>Corynebacteriaceae</taxon>
        <taxon>Corynebacterium</taxon>
    </lineage>
</organism>
<dbReference type="KEGG" id="ckw:CKALI_02425"/>
<dbReference type="SUPFAM" id="SSF56214">
    <property type="entry name" value="4'-phosphopantetheinyl transferase"/>
    <property type="match status" value="1"/>
</dbReference>
<dbReference type="GO" id="GO:0008897">
    <property type="term" value="F:holo-[acyl-carrier-protein] synthase activity"/>
    <property type="evidence" value="ECO:0007669"/>
    <property type="project" value="InterPro"/>
</dbReference>
<dbReference type="RefSeq" id="WP_156191783.1">
    <property type="nucleotide sequence ID" value="NZ_CP046452.1"/>
</dbReference>
<dbReference type="EMBL" id="CP046452">
    <property type="protein sequence ID" value="QGU01374.1"/>
    <property type="molecule type" value="Genomic_DNA"/>
</dbReference>
<sequence length="205" mass="22895">MAELTDFWESFRVKFKGAPEHVQTYVIYFEDLDSSLDTANLDYHKARGLSRSITIRILAGILGRDPNGLTLPGVPPYDVGGCRFSLSRTTQAMALIVSTEGHRVGADIEQIQTLEQAEQLIKVFHPADQARLVSARLRRPKVRAITQAWTHKEALLKGLEVGLVRDPALDEVGPVKRPLTPKGWSLVRIRLPKKRGHVASVAWEN</sequence>
<evidence type="ECO:0000259" key="2">
    <source>
        <dbReference type="Pfam" id="PF01648"/>
    </source>
</evidence>
<keyword evidence="1" id="KW-0808">Transferase</keyword>
<dbReference type="InterPro" id="IPR008278">
    <property type="entry name" value="4-PPantetheinyl_Trfase_dom"/>
</dbReference>
<gene>
    <name evidence="3" type="ORF">CKALI_02425</name>
</gene>
<dbReference type="Gene3D" id="3.90.470.20">
    <property type="entry name" value="4'-phosphopantetheinyl transferase domain"/>
    <property type="match status" value="1"/>
</dbReference>
<evidence type="ECO:0000313" key="4">
    <source>
        <dbReference type="Proteomes" id="UP000427071"/>
    </source>
</evidence>
<dbReference type="Pfam" id="PF01648">
    <property type="entry name" value="ACPS"/>
    <property type="match status" value="1"/>
</dbReference>
<dbReference type="GO" id="GO:0000287">
    <property type="term" value="F:magnesium ion binding"/>
    <property type="evidence" value="ECO:0007669"/>
    <property type="project" value="InterPro"/>
</dbReference>
<evidence type="ECO:0000256" key="1">
    <source>
        <dbReference type="ARBA" id="ARBA00022679"/>
    </source>
</evidence>
<keyword evidence="4" id="KW-1185">Reference proteome</keyword>
<evidence type="ECO:0000313" key="3">
    <source>
        <dbReference type="EMBL" id="QGU01374.1"/>
    </source>
</evidence>
<dbReference type="AlphaFoldDB" id="A0A6B8VIK1"/>
<proteinExistence type="predicted"/>
<feature type="domain" description="4'-phosphopantetheinyl transferase" evidence="2">
    <location>
        <begin position="103"/>
        <end position="168"/>
    </location>
</feature>